<comment type="caution">
    <text evidence="2">The sequence shown here is derived from an EMBL/GenBank/DDBJ whole genome shotgun (WGS) entry which is preliminary data.</text>
</comment>
<name>X1VCU3_9ZZZZ</name>
<dbReference type="InterPro" id="IPR013934">
    <property type="entry name" value="Utp13_C"/>
</dbReference>
<dbReference type="AlphaFoldDB" id="X1VCU3"/>
<dbReference type="GO" id="GO:0006364">
    <property type="term" value="P:rRNA processing"/>
    <property type="evidence" value="ECO:0007669"/>
    <property type="project" value="InterPro"/>
</dbReference>
<feature type="domain" description="U3 small nucleolar RNA-associated protein 13 C-terminal" evidence="1">
    <location>
        <begin position="18"/>
        <end position="75"/>
    </location>
</feature>
<evidence type="ECO:0000259" key="1">
    <source>
        <dbReference type="Pfam" id="PF08625"/>
    </source>
</evidence>
<gene>
    <name evidence="2" type="ORF">S12H4_42596</name>
</gene>
<sequence>MRLTLKPFPFPTAEPAALGPLVRGFSAERLVTFLRYIRDWNTKLRFRSVAQQLLAVVLRSYPPTVICDLPDIKTVRLLDIISHPVDRATLTGMRRAVCGFVCRCWRR</sequence>
<dbReference type="GO" id="GO:0032040">
    <property type="term" value="C:small-subunit processome"/>
    <property type="evidence" value="ECO:0007669"/>
    <property type="project" value="InterPro"/>
</dbReference>
<proteinExistence type="predicted"/>
<evidence type="ECO:0000313" key="2">
    <source>
        <dbReference type="EMBL" id="GAJ15162.1"/>
    </source>
</evidence>
<protein>
    <recommendedName>
        <fullName evidence="1">U3 small nucleolar RNA-associated protein 13 C-terminal domain-containing protein</fullName>
    </recommendedName>
</protein>
<dbReference type="EMBL" id="BARW01026083">
    <property type="protein sequence ID" value="GAJ15162.1"/>
    <property type="molecule type" value="Genomic_DNA"/>
</dbReference>
<accession>X1VCU3</accession>
<reference evidence="2" key="1">
    <citation type="journal article" date="2014" name="Front. Microbiol.">
        <title>High frequency of phylogenetically diverse reductive dehalogenase-homologous genes in deep subseafloor sedimentary metagenomes.</title>
        <authorList>
            <person name="Kawai M."/>
            <person name="Futagami T."/>
            <person name="Toyoda A."/>
            <person name="Takaki Y."/>
            <person name="Nishi S."/>
            <person name="Hori S."/>
            <person name="Arai W."/>
            <person name="Tsubouchi T."/>
            <person name="Morono Y."/>
            <person name="Uchiyama I."/>
            <person name="Ito T."/>
            <person name="Fujiyama A."/>
            <person name="Inagaki F."/>
            <person name="Takami H."/>
        </authorList>
    </citation>
    <scope>NUCLEOTIDE SEQUENCE</scope>
    <source>
        <strain evidence="2">Expedition CK06-06</strain>
    </source>
</reference>
<organism evidence="2">
    <name type="scientific">marine sediment metagenome</name>
    <dbReference type="NCBI Taxonomy" id="412755"/>
    <lineage>
        <taxon>unclassified sequences</taxon>
        <taxon>metagenomes</taxon>
        <taxon>ecological metagenomes</taxon>
    </lineage>
</organism>
<dbReference type="Pfam" id="PF08625">
    <property type="entry name" value="Utp13"/>
    <property type="match status" value="1"/>
</dbReference>